<evidence type="ECO:0000256" key="1">
    <source>
        <dbReference type="SAM" id="MobiDB-lite"/>
    </source>
</evidence>
<reference evidence="2 3" key="1">
    <citation type="journal article" date="2015" name="Genome Biol. Evol.">
        <title>Comparative Genomics of a Bacterivorous Green Alga Reveals Evolutionary Causalities and Consequences of Phago-Mixotrophic Mode of Nutrition.</title>
        <authorList>
            <person name="Burns J.A."/>
            <person name="Paasch A."/>
            <person name="Narechania A."/>
            <person name="Kim E."/>
        </authorList>
    </citation>
    <scope>NUCLEOTIDE SEQUENCE [LARGE SCALE GENOMIC DNA]</scope>
    <source>
        <strain evidence="2 3">PLY_AMNH</strain>
    </source>
</reference>
<protein>
    <submittedName>
        <fullName evidence="2">Uncharacterized protein</fullName>
    </submittedName>
</protein>
<comment type="caution">
    <text evidence="2">The sequence shown here is derived from an EMBL/GenBank/DDBJ whole genome shotgun (WGS) entry which is preliminary data.</text>
</comment>
<name>A0AAE0BK25_9CHLO</name>
<dbReference type="AlphaFoldDB" id="A0AAE0BK25"/>
<keyword evidence="3" id="KW-1185">Reference proteome</keyword>
<dbReference type="EMBL" id="LGRX02034701">
    <property type="protein sequence ID" value="KAK3237124.1"/>
    <property type="molecule type" value="Genomic_DNA"/>
</dbReference>
<gene>
    <name evidence="2" type="ORF">CYMTET_52790</name>
</gene>
<feature type="region of interest" description="Disordered" evidence="1">
    <location>
        <begin position="1"/>
        <end position="35"/>
    </location>
</feature>
<evidence type="ECO:0000313" key="2">
    <source>
        <dbReference type="EMBL" id="KAK3237124.1"/>
    </source>
</evidence>
<proteinExistence type="predicted"/>
<accession>A0AAE0BK25</accession>
<evidence type="ECO:0000313" key="3">
    <source>
        <dbReference type="Proteomes" id="UP001190700"/>
    </source>
</evidence>
<dbReference type="Proteomes" id="UP001190700">
    <property type="component" value="Unassembled WGS sequence"/>
</dbReference>
<organism evidence="2 3">
    <name type="scientific">Cymbomonas tetramitiformis</name>
    <dbReference type="NCBI Taxonomy" id="36881"/>
    <lineage>
        <taxon>Eukaryota</taxon>
        <taxon>Viridiplantae</taxon>
        <taxon>Chlorophyta</taxon>
        <taxon>Pyramimonadophyceae</taxon>
        <taxon>Pyramimonadales</taxon>
        <taxon>Pyramimonadaceae</taxon>
        <taxon>Cymbomonas</taxon>
    </lineage>
</organism>
<sequence length="77" mass="8131">MAPQKKKGSMSGGGTPPEGFPDAESKPGVATDESMHAQMMAAIQQHSHQMSSLTMKVEDMEVRGKVDAGAEDDGRIT</sequence>